<dbReference type="SUPFAM" id="SSF51556">
    <property type="entry name" value="Metallo-dependent hydrolases"/>
    <property type="match status" value="1"/>
</dbReference>
<dbReference type="PROSITE" id="PS51365">
    <property type="entry name" value="RENAL_DIPEPTIDASE_2"/>
    <property type="match status" value="1"/>
</dbReference>
<keyword evidence="1" id="KW-0224">Dipeptidase</keyword>
<dbReference type="RefSeq" id="WP_346822594.1">
    <property type="nucleotide sequence ID" value="NZ_JBDKWZ010000010.1"/>
</dbReference>
<dbReference type="CDD" id="cd01301">
    <property type="entry name" value="rDP_like"/>
    <property type="match status" value="1"/>
</dbReference>
<dbReference type="AlphaFoldDB" id="A0AAW9SGJ1"/>
<evidence type="ECO:0000313" key="2">
    <source>
        <dbReference type="Proteomes" id="UP001403385"/>
    </source>
</evidence>
<dbReference type="InterPro" id="IPR008257">
    <property type="entry name" value="Pept_M19"/>
</dbReference>
<dbReference type="Proteomes" id="UP001403385">
    <property type="component" value="Unassembled WGS sequence"/>
</dbReference>
<dbReference type="EMBL" id="JBDKWZ010000010">
    <property type="protein sequence ID" value="MEN7549816.1"/>
    <property type="molecule type" value="Genomic_DNA"/>
</dbReference>
<dbReference type="GO" id="GO:0070573">
    <property type="term" value="F:metallodipeptidase activity"/>
    <property type="evidence" value="ECO:0007669"/>
    <property type="project" value="InterPro"/>
</dbReference>
<dbReference type="Gene3D" id="3.20.20.140">
    <property type="entry name" value="Metal-dependent hydrolases"/>
    <property type="match status" value="1"/>
</dbReference>
<keyword evidence="2" id="KW-1185">Reference proteome</keyword>
<comment type="caution">
    <text evidence="1">The sequence shown here is derived from an EMBL/GenBank/DDBJ whole genome shotgun (WGS) entry which is preliminary data.</text>
</comment>
<name>A0AAW9SGJ1_9BACT</name>
<dbReference type="InterPro" id="IPR032466">
    <property type="entry name" value="Metal_Hydrolase"/>
</dbReference>
<dbReference type="EC" id="3.4.13.19" evidence="1"/>
<dbReference type="Pfam" id="PF01244">
    <property type="entry name" value="Peptidase_M19"/>
    <property type="match status" value="1"/>
</dbReference>
<keyword evidence="1" id="KW-0645">Protease</keyword>
<organism evidence="1 2">
    <name type="scientific">Rapidithrix thailandica</name>
    <dbReference type="NCBI Taxonomy" id="413964"/>
    <lineage>
        <taxon>Bacteria</taxon>
        <taxon>Pseudomonadati</taxon>
        <taxon>Bacteroidota</taxon>
        <taxon>Cytophagia</taxon>
        <taxon>Cytophagales</taxon>
        <taxon>Flammeovirgaceae</taxon>
        <taxon>Rapidithrix</taxon>
    </lineage>
</organism>
<dbReference type="GO" id="GO:0006508">
    <property type="term" value="P:proteolysis"/>
    <property type="evidence" value="ECO:0007669"/>
    <property type="project" value="InterPro"/>
</dbReference>
<evidence type="ECO:0000313" key="1">
    <source>
        <dbReference type="EMBL" id="MEN7549816.1"/>
    </source>
</evidence>
<keyword evidence="1" id="KW-0378">Hydrolase</keyword>
<gene>
    <name evidence="1" type="ORF">AAG747_17965</name>
</gene>
<dbReference type="PANTHER" id="PTHR10443:SF12">
    <property type="entry name" value="DIPEPTIDASE"/>
    <property type="match status" value="1"/>
</dbReference>
<reference evidence="1 2" key="1">
    <citation type="submission" date="2024-04" db="EMBL/GenBank/DDBJ databases">
        <title>Novel genus in family Flammeovirgaceae.</title>
        <authorList>
            <person name="Nguyen T.H."/>
            <person name="Vuong T.Q."/>
            <person name="Le H."/>
            <person name="Kim S.-G."/>
        </authorList>
    </citation>
    <scope>NUCLEOTIDE SEQUENCE [LARGE SCALE GENOMIC DNA]</scope>
    <source>
        <strain evidence="1 2">JCM 23209</strain>
    </source>
</reference>
<proteinExistence type="predicted"/>
<protein>
    <submittedName>
        <fullName evidence="1">Dipeptidase</fullName>
        <ecNumber evidence="1">3.4.13.19</ecNumber>
    </submittedName>
</protein>
<accession>A0AAW9SGJ1</accession>
<sequence>MKRFFQHLLMRYLLIALPLVGFWACEGKEQKQKLTEEELKVKANELAHKFIITDGHVDLPYRLRVHMFRLQKVYVDVSQSTEDGDFDYNRAKEGGLDAPFMSIYVPSSYQESGGAKLVADSLIDIVTGIAEKHPEKFAVATTPAEVQQNFEKGLISLPMGMENGAPIEDDLANVKYFYDKGVRYITLTHATNNQICDSSYDTTRLWNGLSSFGEMVVEEMNKVGIMVDISHVSDSTFWDVMKLTKAPVIASHSSCRYYTPDFERNMSDEMIKALKENGGVIQINFGSTFIDEKSRTYDGKAHEYKLKFMEEQNLQEGDSLLKAEMKKYRQENFFSTVQKVADHIDHVVKIAGVDYVGLGSDFDGVGDSLPIGLKDVSDYPNLIFELLKRGYSDEDIEKICYKNVFRVWNEVIATAEKLQKEA</sequence>
<dbReference type="PANTHER" id="PTHR10443">
    <property type="entry name" value="MICROSOMAL DIPEPTIDASE"/>
    <property type="match status" value="1"/>
</dbReference>